<dbReference type="EMBL" id="SLZR01000016">
    <property type="protein sequence ID" value="TCS38202.1"/>
    <property type="molecule type" value="Genomic_DNA"/>
</dbReference>
<protein>
    <submittedName>
        <fullName evidence="5">Putative thiamine transport system ATP-binding protein</fullName>
    </submittedName>
</protein>
<evidence type="ECO:0000313" key="6">
    <source>
        <dbReference type="Proteomes" id="UP000295793"/>
    </source>
</evidence>
<reference evidence="5 6" key="1">
    <citation type="submission" date="2019-03" db="EMBL/GenBank/DDBJ databases">
        <title>Genomic Encyclopedia of Archaeal and Bacterial Type Strains, Phase II (KMG-II): from individual species to whole genera.</title>
        <authorList>
            <person name="Goeker M."/>
        </authorList>
    </citation>
    <scope>NUCLEOTIDE SEQUENCE [LARGE SCALE GENOMIC DNA]</scope>
    <source>
        <strain evidence="5 6">DSM 15388</strain>
    </source>
</reference>
<dbReference type="GO" id="GO:0016887">
    <property type="term" value="F:ATP hydrolysis activity"/>
    <property type="evidence" value="ECO:0007669"/>
    <property type="project" value="InterPro"/>
</dbReference>
<evidence type="ECO:0000256" key="1">
    <source>
        <dbReference type="ARBA" id="ARBA00022448"/>
    </source>
</evidence>
<dbReference type="InterPro" id="IPR017871">
    <property type="entry name" value="ABC_transporter-like_CS"/>
</dbReference>
<dbReference type="PROSITE" id="PS00211">
    <property type="entry name" value="ABC_TRANSPORTER_1"/>
    <property type="match status" value="1"/>
</dbReference>
<dbReference type="AlphaFoldDB" id="A0A4R3HYC4"/>
<name>A0A4R3HYC4_9GAMM</name>
<gene>
    <name evidence="5" type="ORF">BCF53_11610</name>
</gene>
<dbReference type="Gene3D" id="3.40.50.300">
    <property type="entry name" value="P-loop containing nucleotide triphosphate hydrolases"/>
    <property type="match status" value="1"/>
</dbReference>
<dbReference type="OrthoDB" id="9802264at2"/>
<dbReference type="Pfam" id="PF00005">
    <property type="entry name" value="ABC_tran"/>
    <property type="match status" value="1"/>
</dbReference>
<proteinExistence type="predicted"/>
<keyword evidence="2" id="KW-0547">Nucleotide-binding</keyword>
<dbReference type="Proteomes" id="UP000295793">
    <property type="component" value="Unassembled WGS sequence"/>
</dbReference>
<accession>A0A4R3HYC4</accession>
<keyword evidence="6" id="KW-1185">Reference proteome</keyword>
<dbReference type="PANTHER" id="PTHR42781:SF4">
    <property type="entry name" value="SPERMIDINE_PUTRESCINE IMPORT ATP-BINDING PROTEIN POTA"/>
    <property type="match status" value="1"/>
</dbReference>
<evidence type="ECO:0000256" key="2">
    <source>
        <dbReference type="ARBA" id="ARBA00022741"/>
    </source>
</evidence>
<dbReference type="InterPro" id="IPR050093">
    <property type="entry name" value="ABC_SmlMolc_Importer"/>
</dbReference>
<feature type="domain" description="ABC transporter" evidence="4">
    <location>
        <begin position="3"/>
        <end position="211"/>
    </location>
</feature>
<evidence type="ECO:0000313" key="5">
    <source>
        <dbReference type="EMBL" id="TCS38202.1"/>
    </source>
</evidence>
<dbReference type="SUPFAM" id="SSF52540">
    <property type="entry name" value="P-loop containing nucleoside triphosphate hydrolases"/>
    <property type="match status" value="1"/>
</dbReference>
<comment type="caution">
    <text evidence="5">The sequence shown here is derived from an EMBL/GenBank/DDBJ whole genome shotgun (WGS) entry which is preliminary data.</text>
</comment>
<dbReference type="SMART" id="SM00382">
    <property type="entry name" value="AAA"/>
    <property type="match status" value="1"/>
</dbReference>
<dbReference type="InterPro" id="IPR027417">
    <property type="entry name" value="P-loop_NTPase"/>
</dbReference>
<evidence type="ECO:0000259" key="4">
    <source>
        <dbReference type="PROSITE" id="PS50893"/>
    </source>
</evidence>
<dbReference type="RefSeq" id="WP_132702914.1">
    <property type="nucleotide sequence ID" value="NZ_SLZR01000016.1"/>
</dbReference>
<dbReference type="GO" id="GO:0005524">
    <property type="term" value="F:ATP binding"/>
    <property type="evidence" value="ECO:0007669"/>
    <property type="project" value="UniProtKB-KW"/>
</dbReference>
<sequence length="212" mass="23482">MCFELTDFQITLNNEALFEPFSLHIKAGQIGAITGPSGSGKSTILSDILGVLPAIFSRSGNIRLNEKDITGLPTGQRHVGIFFQDDLLFPHLNVFENLVFGIPAKLSKKEKAQKISSALSHAGLQGFEKRDIATLSGGQRARISLLRTLLSEPKLILLDEPFSKLDEELRDQFRSWVFKQIQLQDIPAVLVTHDARDIPESAVKIELEVSYA</sequence>
<organism evidence="5 6">
    <name type="scientific">Reinekea marinisedimentorum</name>
    <dbReference type="NCBI Taxonomy" id="230495"/>
    <lineage>
        <taxon>Bacteria</taxon>
        <taxon>Pseudomonadati</taxon>
        <taxon>Pseudomonadota</taxon>
        <taxon>Gammaproteobacteria</taxon>
        <taxon>Oceanospirillales</taxon>
        <taxon>Saccharospirillaceae</taxon>
        <taxon>Reinekea</taxon>
    </lineage>
</organism>
<dbReference type="PANTHER" id="PTHR42781">
    <property type="entry name" value="SPERMIDINE/PUTRESCINE IMPORT ATP-BINDING PROTEIN POTA"/>
    <property type="match status" value="1"/>
</dbReference>
<dbReference type="PROSITE" id="PS50893">
    <property type="entry name" value="ABC_TRANSPORTER_2"/>
    <property type="match status" value="1"/>
</dbReference>
<dbReference type="InterPro" id="IPR003593">
    <property type="entry name" value="AAA+_ATPase"/>
</dbReference>
<keyword evidence="3 5" id="KW-0067">ATP-binding</keyword>
<keyword evidence="1" id="KW-0813">Transport</keyword>
<evidence type="ECO:0000256" key="3">
    <source>
        <dbReference type="ARBA" id="ARBA00022840"/>
    </source>
</evidence>
<dbReference type="InterPro" id="IPR003439">
    <property type="entry name" value="ABC_transporter-like_ATP-bd"/>
</dbReference>